<keyword evidence="5" id="KW-0812">Transmembrane</keyword>
<dbReference type="SUPFAM" id="SSF50044">
    <property type="entry name" value="SH3-domain"/>
    <property type="match status" value="1"/>
</dbReference>
<reference evidence="10" key="1">
    <citation type="submission" date="2016-04" db="UniProtKB">
        <authorList>
            <consortium name="WormBaseParasite"/>
        </authorList>
    </citation>
    <scope>IDENTIFICATION</scope>
</reference>
<dbReference type="CDD" id="cd11845">
    <property type="entry name" value="SH3_Src_like"/>
    <property type="match status" value="1"/>
</dbReference>
<dbReference type="SMART" id="SM00326">
    <property type="entry name" value="SH3"/>
    <property type="match status" value="1"/>
</dbReference>
<dbReference type="PRINTS" id="PR00401">
    <property type="entry name" value="SH2DOMAIN"/>
</dbReference>
<organism evidence="10">
    <name type="scientific">Mesocestoides corti</name>
    <name type="common">Flatworm</name>
    <dbReference type="NCBI Taxonomy" id="53468"/>
    <lineage>
        <taxon>Eukaryota</taxon>
        <taxon>Metazoa</taxon>
        <taxon>Spiralia</taxon>
        <taxon>Lophotrochozoa</taxon>
        <taxon>Platyhelminthes</taxon>
        <taxon>Cestoda</taxon>
        <taxon>Eucestoda</taxon>
        <taxon>Cyclophyllidea</taxon>
        <taxon>Mesocestoididae</taxon>
        <taxon>Mesocestoides</taxon>
    </lineage>
</organism>
<keyword evidence="5" id="KW-0472">Membrane</keyword>
<evidence type="ECO:0000256" key="1">
    <source>
        <dbReference type="ARBA" id="ARBA00022443"/>
    </source>
</evidence>
<evidence type="ECO:0000313" key="10">
    <source>
        <dbReference type="WBParaSite" id="MCOS_0000008401-mRNA-1"/>
    </source>
</evidence>
<dbReference type="AlphaFoldDB" id="A0A158QS05"/>
<reference evidence="8 9" key="2">
    <citation type="submission" date="2018-10" db="EMBL/GenBank/DDBJ databases">
        <authorList>
            <consortium name="Pathogen Informatics"/>
        </authorList>
    </citation>
    <scope>NUCLEOTIDE SEQUENCE [LARGE SCALE GENOMIC DNA]</scope>
</reference>
<evidence type="ECO:0000256" key="2">
    <source>
        <dbReference type="ARBA" id="ARBA00022999"/>
    </source>
</evidence>
<dbReference type="InterPro" id="IPR036028">
    <property type="entry name" value="SH3-like_dom_sf"/>
</dbReference>
<evidence type="ECO:0000259" key="6">
    <source>
        <dbReference type="PROSITE" id="PS50001"/>
    </source>
</evidence>
<gene>
    <name evidence="8" type="ORF">MCOS_LOCUS85</name>
</gene>
<evidence type="ECO:0000259" key="7">
    <source>
        <dbReference type="PROSITE" id="PS50002"/>
    </source>
</evidence>
<dbReference type="PROSITE" id="PS50002">
    <property type="entry name" value="SH3"/>
    <property type="match status" value="1"/>
</dbReference>
<proteinExistence type="predicted"/>
<dbReference type="WBParaSite" id="MCOS_0000008401-mRNA-1">
    <property type="protein sequence ID" value="MCOS_0000008401-mRNA-1"/>
    <property type="gene ID" value="MCOS_0000008401"/>
</dbReference>
<evidence type="ECO:0000256" key="5">
    <source>
        <dbReference type="SAM" id="Phobius"/>
    </source>
</evidence>
<feature type="transmembrane region" description="Helical" evidence="5">
    <location>
        <begin position="215"/>
        <end position="234"/>
    </location>
</feature>
<evidence type="ECO:0000313" key="8">
    <source>
        <dbReference type="EMBL" id="VDD74082.1"/>
    </source>
</evidence>
<dbReference type="PANTHER" id="PTHR46037">
    <property type="entry name" value="PROTEIN ENHANCER OF SEVENLESS 2B"/>
    <property type="match status" value="1"/>
</dbReference>
<dbReference type="Proteomes" id="UP000267029">
    <property type="component" value="Unassembled WGS sequence"/>
</dbReference>
<evidence type="ECO:0000256" key="3">
    <source>
        <dbReference type="PROSITE-ProRule" id="PRU00191"/>
    </source>
</evidence>
<feature type="domain" description="SH3" evidence="7">
    <location>
        <begin position="134"/>
        <end position="195"/>
    </location>
</feature>
<dbReference type="STRING" id="53468.A0A158QS05"/>
<dbReference type="InterPro" id="IPR043539">
    <property type="entry name" value="Grb2-like"/>
</dbReference>
<feature type="domain" description="SH2" evidence="6">
    <location>
        <begin position="236"/>
        <end position="364"/>
    </location>
</feature>
<accession>A0A158QS05</accession>
<dbReference type="Pfam" id="PF00017">
    <property type="entry name" value="SH2"/>
    <property type="match status" value="2"/>
</dbReference>
<dbReference type="InterPro" id="IPR001452">
    <property type="entry name" value="SH3_domain"/>
</dbReference>
<sequence>MVGTRSFVLQKRPKMGIALSPPPSARWKPAKIRPKNYRTPLNAPEASPQKSAYGVTNYINRQSSVPGRFLTTPYISTPVAPTTSAITTSACQNPPLPANWTVAATSARPLDVPPASAIYNHSAGEIYHREHPSHRSQKYVALHDYTARVEDDLSMLKGQHFYVVDRSQGYWWYAKCATTGKMGYVPFNYLAPVTSLESNEYRKRNFCSVLRFIPFRPPTFGLFGYLTCLWFWILRWHCGNMRRLEAENCLMMSGNVQGSFLIRVSESRAGEYSLSVYLLVLFVLDISIRTCPLPISEFSPILSFAVRDGDVVKHYRIRSRASRSNADVRRYFISRQLPFSSIQQLVEHYMKNQSGLCCQLTTPCIKVRIKDSRTLR</sequence>
<evidence type="ECO:0000256" key="4">
    <source>
        <dbReference type="PROSITE-ProRule" id="PRU00192"/>
    </source>
</evidence>
<dbReference type="PRINTS" id="PR00452">
    <property type="entry name" value="SH3DOMAIN"/>
</dbReference>
<dbReference type="OrthoDB" id="28230at2759"/>
<dbReference type="SUPFAM" id="SSF55550">
    <property type="entry name" value="SH2 domain"/>
    <property type="match status" value="1"/>
</dbReference>
<dbReference type="Gene3D" id="3.30.505.10">
    <property type="entry name" value="SH2 domain"/>
    <property type="match status" value="1"/>
</dbReference>
<dbReference type="PROSITE" id="PS50001">
    <property type="entry name" value="SH2"/>
    <property type="match status" value="1"/>
</dbReference>
<dbReference type="EMBL" id="UXSR01000007">
    <property type="protein sequence ID" value="VDD74082.1"/>
    <property type="molecule type" value="Genomic_DNA"/>
</dbReference>
<keyword evidence="1 4" id="KW-0728">SH3 domain</keyword>
<dbReference type="InterPro" id="IPR036860">
    <property type="entry name" value="SH2_dom_sf"/>
</dbReference>
<dbReference type="Gene3D" id="2.30.30.40">
    <property type="entry name" value="SH3 Domains"/>
    <property type="match status" value="1"/>
</dbReference>
<protein>
    <submittedName>
        <fullName evidence="10">SH2 domain-containing protein</fullName>
    </submittedName>
</protein>
<keyword evidence="2 3" id="KW-0727">SH2 domain</keyword>
<dbReference type="InterPro" id="IPR000980">
    <property type="entry name" value="SH2"/>
</dbReference>
<dbReference type="SMART" id="SM00252">
    <property type="entry name" value="SH2"/>
    <property type="match status" value="1"/>
</dbReference>
<evidence type="ECO:0000313" key="9">
    <source>
        <dbReference type="Proteomes" id="UP000267029"/>
    </source>
</evidence>
<keyword evidence="5" id="KW-1133">Transmembrane helix</keyword>
<dbReference type="Pfam" id="PF00018">
    <property type="entry name" value="SH3_1"/>
    <property type="match status" value="1"/>
</dbReference>
<name>A0A158QS05_MESCO</name>
<keyword evidence="9" id="KW-1185">Reference proteome</keyword>